<sequence>MFNPYAQGGWQNSRSPNATSSRNTIPQPSVYGAVPFIASGPTPMFVSFRFTSFSPSILNSTVMGPHGKTYFHITTDVPTPGVTVISNSNNQPTAIIEWLRNPMVEVRGFVHKQQASEWLALAQGKRYRTMTAKNKTFVWAPDEDSICLYSSGVGAPETHARLTREDGAVALEITSEAIQLGLLDVCVAAALLLQCGRKID</sequence>
<dbReference type="Pfam" id="PF20236">
    <property type="entry name" value="DUF6593"/>
    <property type="match status" value="1"/>
</dbReference>
<feature type="region of interest" description="Disordered" evidence="1">
    <location>
        <begin position="1"/>
        <end position="24"/>
    </location>
</feature>
<feature type="domain" description="DUF6593" evidence="2">
    <location>
        <begin position="56"/>
        <end position="197"/>
    </location>
</feature>
<dbReference type="Proteomes" id="UP001362999">
    <property type="component" value="Unassembled WGS sequence"/>
</dbReference>
<feature type="compositionally biased region" description="Polar residues" evidence="1">
    <location>
        <begin position="9"/>
        <end position="24"/>
    </location>
</feature>
<evidence type="ECO:0000259" key="2">
    <source>
        <dbReference type="Pfam" id="PF20236"/>
    </source>
</evidence>
<evidence type="ECO:0000256" key="1">
    <source>
        <dbReference type="SAM" id="MobiDB-lite"/>
    </source>
</evidence>
<organism evidence="3 4">
    <name type="scientific">Favolaschia claudopus</name>
    <dbReference type="NCBI Taxonomy" id="2862362"/>
    <lineage>
        <taxon>Eukaryota</taxon>
        <taxon>Fungi</taxon>
        <taxon>Dikarya</taxon>
        <taxon>Basidiomycota</taxon>
        <taxon>Agaricomycotina</taxon>
        <taxon>Agaricomycetes</taxon>
        <taxon>Agaricomycetidae</taxon>
        <taxon>Agaricales</taxon>
        <taxon>Marasmiineae</taxon>
        <taxon>Mycenaceae</taxon>
        <taxon>Favolaschia</taxon>
    </lineage>
</organism>
<dbReference type="InterPro" id="IPR046528">
    <property type="entry name" value="DUF6593"/>
</dbReference>
<accession>A0AAV9Z2Y4</accession>
<keyword evidence="4" id="KW-1185">Reference proteome</keyword>
<evidence type="ECO:0000313" key="3">
    <source>
        <dbReference type="EMBL" id="KAK6969115.1"/>
    </source>
</evidence>
<protein>
    <recommendedName>
        <fullName evidence="2">DUF6593 domain-containing protein</fullName>
    </recommendedName>
</protein>
<dbReference type="EMBL" id="JAWWNJ010000233">
    <property type="protein sequence ID" value="KAK6969115.1"/>
    <property type="molecule type" value="Genomic_DNA"/>
</dbReference>
<name>A0AAV9Z2Y4_9AGAR</name>
<reference evidence="3 4" key="1">
    <citation type="journal article" date="2024" name="J Genomics">
        <title>Draft genome sequencing and assembly of Favolaschia claudopus CIRM-BRFM 2984 isolated from oak limbs.</title>
        <authorList>
            <person name="Navarro D."/>
            <person name="Drula E."/>
            <person name="Chaduli D."/>
            <person name="Cazenave R."/>
            <person name="Ahrendt S."/>
            <person name="Wang J."/>
            <person name="Lipzen A."/>
            <person name="Daum C."/>
            <person name="Barry K."/>
            <person name="Grigoriev I.V."/>
            <person name="Favel A."/>
            <person name="Rosso M.N."/>
            <person name="Martin F."/>
        </authorList>
    </citation>
    <scope>NUCLEOTIDE SEQUENCE [LARGE SCALE GENOMIC DNA]</scope>
    <source>
        <strain evidence="3 4">CIRM-BRFM 2984</strain>
    </source>
</reference>
<comment type="caution">
    <text evidence="3">The sequence shown here is derived from an EMBL/GenBank/DDBJ whole genome shotgun (WGS) entry which is preliminary data.</text>
</comment>
<proteinExistence type="predicted"/>
<evidence type="ECO:0000313" key="4">
    <source>
        <dbReference type="Proteomes" id="UP001362999"/>
    </source>
</evidence>
<dbReference type="AlphaFoldDB" id="A0AAV9Z2Y4"/>
<gene>
    <name evidence="3" type="ORF">R3P38DRAFT_2588683</name>
</gene>